<reference evidence="9" key="1">
    <citation type="journal article" date="2019" name="bioRxiv">
        <title>The Genome of the Zebra Mussel, Dreissena polymorpha: A Resource for Invasive Species Research.</title>
        <authorList>
            <person name="McCartney M.A."/>
            <person name="Auch B."/>
            <person name="Kono T."/>
            <person name="Mallez S."/>
            <person name="Zhang Y."/>
            <person name="Obille A."/>
            <person name="Becker A."/>
            <person name="Abrahante J.E."/>
            <person name="Garbe J."/>
            <person name="Badalamenti J.P."/>
            <person name="Herman A."/>
            <person name="Mangelson H."/>
            <person name="Liachko I."/>
            <person name="Sullivan S."/>
            <person name="Sone E.D."/>
            <person name="Koren S."/>
            <person name="Silverstein K.A.T."/>
            <person name="Beckman K.B."/>
            <person name="Gohl D.M."/>
        </authorList>
    </citation>
    <scope>NUCLEOTIDE SEQUENCE</scope>
    <source>
        <strain evidence="9">Duluth1</strain>
        <tissue evidence="9">Whole animal</tissue>
    </source>
</reference>
<dbReference type="GO" id="GO:0046872">
    <property type="term" value="F:metal ion binding"/>
    <property type="evidence" value="ECO:0007669"/>
    <property type="project" value="UniProtKB-KW"/>
</dbReference>
<dbReference type="PANTHER" id="PTHR45713">
    <property type="entry name" value="FTP DOMAIN-CONTAINING PROTEIN"/>
    <property type="match status" value="1"/>
</dbReference>
<dbReference type="Gene3D" id="2.60.120.260">
    <property type="entry name" value="Galactose-binding domain-like"/>
    <property type="match status" value="1"/>
</dbReference>
<evidence type="ECO:0000256" key="1">
    <source>
        <dbReference type="ARBA" id="ARBA00002219"/>
    </source>
</evidence>
<dbReference type="InterPro" id="IPR003609">
    <property type="entry name" value="Pan_app"/>
</dbReference>
<dbReference type="AlphaFoldDB" id="A0A9D4III4"/>
<keyword evidence="4" id="KW-0479">Metal-binding</keyword>
<dbReference type="PANTHER" id="PTHR45713:SF6">
    <property type="entry name" value="F5_8 TYPE C DOMAIN-CONTAINING PROTEIN"/>
    <property type="match status" value="1"/>
</dbReference>
<keyword evidence="5" id="KW-0430">Lectin</keyword>
<evidence type="ECO:0000256" key="2">
    <source>
        <dbReference type="ARBA" id="ARBA00010147"/>
    </source>
</evidence>
<name>A0A9D4III4_DREPO</name>
<evidence type="ECO:0000313" key="10">
    <source>
        <dbReference type="Proteomes" id="UP000828390"/>
    </source>
</evidence>
<organism evidence="9 10">
    <name type="scientific">Dreissena polymorpha</name>
    <name type="common">Zebra mussel</name>
    <name type="synonym">Mytilus polymorpha</name>
    <dbReference type="NCBI Taxonomy" id="45954"/>
    <lineage>
        <taxon>Eukaryota</taxon>
        <taxon>Metazoa</taxon>
        <taxon>Spiralia</taxon>
        <taxon>Lophotrochozoa</taxon>
        <taxon>Mollusca</taxon>
        <taxon>Bivalvia</taxon>
        <taxon>Autobranchia</taxon>
        <taxon>Heteroconchia</taxon>
        <taxon>Euheterodonta</taxon>
        <taxon>Imparidentia</taxon>
        <taxon>Neoheterodontei</taxon>
        <taxon>Myida</taxon>
        <taxon>Dreissenoidea</taxon>
        <taxon>Dreissenidae</taxon>
        <taxon>Dreissena</taxon>
    </lineage>
</organism>
<comment type="function">
    <text evidence="1">Acts as a defensive agent. Recognizes blood group fucosylated oligosaccharides including A, B, H and Lewis B-type antigens. Does not recognize Lewis A antigen and has low affinity for monovalent haptens.</text>
</comment>
<protein>
    <recommendedName>
        <fullName evidence="8">Fucolectin tachylectin-4 pentraxin-1 domain-containing protein</fullName>
    </recommendedName>
</protein>
<evidence type="ECO:0000313" key="9">
    <source>
        <dbReference type="EMBL" id="KAH3775505.1"/>
    </source>
</evidence>
<evidence type="ECO:0000256" key="3">
    <source>
        <dbReference type="ARBA" id="ARBA00011233"/>
    </source>
</evidence>
<comment type="subunit">
    <text evidence="3">Homotrimer.</text>
</comment>
<evidence type="ECO:0000256" key="7">
    <source>
        <dbReference type="ARBA" id="ARBA00023157"/>
    </source>
</evidence>
<evidence type="ECO:0000256" key="5">
    <source>
        <dbReference type="ARBA" id="ARBA00022734"/>
    </source>
</evidence>
<evidence type="ECO:0000256" key="4">
    <source>
        <dbReference type="ARBA" id="ARBA00022723"/>
    </source>
</evidence>
<evidence type="ECO:0000259" key="8">
    <source>
        <dbReference type="SMART" id="SM00607"/>
    </source>
</evidence>
<dbReference type="GO" id="GO:0001868">
    <property type="term" value="P:regulation of complement activation, lectin pathway"/>
    <property type="evidence" value="ECO:0007669"/>
    <property type="project" value="UniProtKB-ARBA"/>
</dbReference>
<comment type="similarity">
    <text evidence="2">Belongs to the fucolectin family.</text>
</comment>
<dbReference type="EMBL" id="JAIWYP010000009">
    <property type="protein sequence ID" value="KAH3775505.1"/>
    <property type="molecule type" value="Genomic_DNA"/>
</dbReference>
<dbReference type="Pfam" id="PF00024">
    <property type="entry name" value="PAN_1"/>
    <property type="match status" value="1"/>
</dbReference>
<keyword evidence="7" id="KW-1015">Disulfide bond</keyword>
<accession>A0A9D4III4</accession>
<feature type="domain" description="Fucolectin tachylectin-4 pentraxin-1" evidence="8">
    <location>
        <begin position="39"/>
        <end position="179"/>
    </location>
</feature>
<comment type="caution">
    <text evidence="9">The sequence shown here is derived from an EMBL/GenBank/DDBJ whole genome shotgun (WGS) entry which is preliminary data.</text>
</comment>
<dbReference type="InterPro" id="IPR008979">
    <property type="entry name" value="Galactose-bd-like_sf"/>
</dbReference>
<dbReference type="Proteomes" id="UP000828390">
    <property type="component" value="Unassembled WGS sequence"/>
</dbReference>
<gene>
    <name evidence="9" type="ORF">DPMN_176908</name>
</gene>
<sequence length="271" mass="30273">MLQQCCYLSQNKVCAPLPLVSCDHGVTHGRVIVEAHTDAVNVALGKPAYQTDTWNGTLPSTADLAVDGNTSPDRETNKSCAHTLSYNTSWWVNLQQIFLIRSVKIYNRQSFRYRLTDVELYVGFSERGFQSREGFHPGQVDVSYTFELDTPVFGQWVRITRRTPLDVLTLCEVEVEGVPYAASNGVRYEVFKGYVHTGTAIDVSGNVRSKLDCTSRCPNTKNCISTHYNKATLTCSQFDDLAFKQGDVNFDVIAVNSIAITETSRAQLFET</sequence>
<dbReference type="InterPro" id="IPR006585">
    <property type="entry name" value="FTP1"/>
</dbReference>
<evidence type="ECO:0000256" key="6">
    <source>
        <dbReference type="ARBA" id="ARBA00022837"/>
    </source>
</evidence>
<proteinExistence type="inferred from homology"/>
<dbReference type="Pfam" id="PF22633">
    <property type="entry name" value="F5_F8_type_C_2"/>
    <property type="match status" value="1"/>
</dbReference>
<keyword evidence="6" id="KW-0106">Calcium</keyword>
<dbReference type="GO" id="GO:0010185">
    <property type="term" value="P:regulation of cellular defense response"/>
    <property type="evidence" value="ECO:0007669"/>
    <property type="project" value="UniProtKB-ARBA"/>
</dbReference>
<dbReference type="GO" id="GO:0042806">
    <property type="term" value="F:fucose binding"/>
    <property type="evidence" value="ECO:0007669"/>
    <property type="project" value="UniProtKB-ARBA"/>
</dbReference>
<dbReference type="InterPro" id="IPR051941">
    <property type="entry name" value="BG_Antigen-Binding_Lectin"/>
</dbReference>
<dbReference type="SUPFAM" id="SSF49785">
    <property type="entry name" value="Galactose-binding domain-like"/>
    <property type="match status" value="1"/>
</dbReference>
<keyword evidence="10" id="KW-1185">Reference proteome</keyword>
<reference evidence="9" key="2">
    <citation type="submission" date="2020-11" db="EMBL/GenBank/DDBJ databases">
        <authorList>
            <person name="McCartney M.A."/>
            <person name="Auch B."/>
            <person name="Kono T."/>
            <person name="Mallez S."/>
            <person name="Becker A."/>
            <person name="Gohl D.M."/>
            <person name="Silverstein K.A.T."/>
            <person name="Koren S."/>
            <person name="Bechman K.B."/>
            <person name="Herman A."/>
            <person name="Abrahante J.E."/>
            <person name="Garbe J."/>
        </authorList>
    </citation>
    <scope>NUCLEOTIDE SEQUENCE</scope>
    <source>
        <strain evidence="9">Duluth1</strain>
        <tissue evidence="9">Whole animal</tissue>
    </source>
</reference>
<dbReference type="SMART" id="SM00607">
    <property type="entry name" value="FTP"/>
    <property type="match status" value="1"/>
</dbReference>